<dbReference type="GO" id="GO:0005783">
    <property type="term" value="C:endoplasmic reticulum"/>
    <property type="evidence" value="ECO:0007669"/>
    <property type="project" value="UniProtKB-SubCell"/>
</dbReference>
<name>A0A364L209_TALAM</name>
<dbReference type="SUPFAM" id="SSF53474">
    <property type="entry name" value="alpha/beta-Hydrolases"/>
    <property type="match status" value="1"/>
</dbReference>
<evidence type="ECO:0000313" key="9">
    <source>
        <dbReference type="EMBL" id="RAO69814.1"/>
    </source>
</evidence>
<evidence type="ECO:0000256" key="4">
    <source>
        <dbReference type="ARBA" id="ARBA00007920"/>
    </source>
</evidence>
<feature type="domain" description="DUF676" evidence="8">
    <location>
        <begin position="43"/>
        <end position="174"/>
    </location>
</feature>
<dbReference type="GeneID" id="63795042"/>
<protein>
    <recommendedName>
        <fullName evidence="8">DUF676 domain-containing protein</fullName>
    </recommendedName>
</protein>
<dbReference type="OrthoDB" id="5086500at2759"/>
<organism evidence="9 10">
    <name type="scientific">Talaromyces amestolkiae</name>
    <dbReference type="NCBI Taxonomy" id="1196081"/>
    <lineage>
        <taxon>Eukaryota</taxon>
        <taxon>Fungi</taxon>
        <taxon>Dikarya</taxon>
        <taxon>Ascomycota</taxon>
        <taxon>Pezizomycotina</taxon>
        <taxon>Eurotiomycetes</taxon>
        <taxon>Eurotiomycetidae</taxon>
        <taxon>Eurotiales</taxon>
        <taxon>Trichocomaceae</taxon>
        <taxon>Talaromyces</taxon>
        <taxon>Talaromyces sect. Talaromyces</taxon>
    </lineage>
</organism>
<evidence type="ECO:0000256" key="2">
    <source>
        <dbReference type="ARBA" id="ARBA00004240"/>
    </source>
</evidence>
<dbReference type="AlphaFoldDB" id="A0A364L209"/>
<keyword evidence="5" id="KW-0256">Endoplasmic reticulum</keyword>
<keyword evidence="7" id="KW-0472">Membrane</keyword>
<dbReference type="Proteomes" id="UP000249363">
    <property type="component" value="Unassembled WGS sequence"/>
</dbReference>
<sequence length="308" mass="34854">MVSQTITSRSGEVYTVPLMQEDTLEIHELWPPEGQSGDIKADIVAVHGLGGDSFRTWTEESTKELWLRTFLHKDIENVRIMTFGYNANILRNKAAGNTYSFAENLLAALRRKRPGEAKRRPLILLGHSLGGIVIKQALITAKIRSPMYKDILESTWHLMFFGTPHQGSLFAPGADFLNNLGSVISGNKNRVAQELKLWSPELLAITQDFASIADHFSKTSFWERKETKRVTIVHQGSARLGHRNEEVIGLNENHLTICKFASRDNASYTTVKDILIQEVLRLDEREAIVEHELRIQELAQLVTPMRLT</sequence>
<evidence type="ECO:0000259" key="8">
    <source>
        <dbReference type="Pfam" id="PF05057"/>
    </source>
</evidence>
<dbReference type="InterPro" id="IPR052374">
    <property type="entry name" value="SERAC1"/>
</dbReference>
<evidence type="ECO:0000313" key="10">
    <source>
        <dbReference type="Proteomes" id="UP000249363"/>
    </source>
</evidence>
<comment type="subcellular location">
    <subcellularLocation>
        <location evidence="2">Endoplasmic reticulum</location>
    </subcellularLocation>
    <subcellularLocation>
        <location evidence="3">Membrane</location>
    </subcellularLocation>
    <subcellularLocation>
        <location evidence="1">Mitochondrion</location>
    </subcellularLocation>
</comment>
<reference evidence="9 10" key="1">
    <citation type="journal article" date="2017" name="Biotechnol. Biofuels">
        <title>Differential beta-glucosidase expression as a function of carbon source availability in Talaromyces amestolkiae: a genomic and proteomic approach.</title>
        <authorList>
            <person name="de Eugenio L.I."/>
            <person name="Mendez-Liter J.A."/>
            <person name="Nieto-Dominguez M."/>
            <person name="Alonso L."/>
            <person name="Gil-Munoz J."/>
            <person name="Barriuso J."/>
            <person name="Prieto A."/>
            <person name="Martinez M.J."/>
        </authorList>
    </citation>
    <scope>NUCLEOTIDE SEQUENCE [LARGE SCALE GENOMIC DNA]</scope>
    <source>
        <strain evidence="9 10">CIB</strain>
    </source>
</reference>
<dbReference type="Pfam" id="PF05057">
    <property type="entry name" value="DUF676"/>
    <property type="match status" value="1"/>
</dbReference>
<dbReference type="InterPro" id="IPR007751">
    <property type="entry name" value="DUF676_lipase-like"/>
</dbReference>
<dbReference type="EMBL" id="MIKG01000010">
    <property type="protein sequence ID" value="RAO69814.1"/>
    <property type="molecule type" value="Genomic_DNA"/>
</dbReference>
<dbReference type="PANTHER" id="PTHR48182">
    <property type="entry name" value="PROTEIN SERAC1"/>
    <property type="match status" value="1"/>
</dbReference>
<evidence type="ECO:0000256" key="1">
    <source>
        <dbReference type="ARBA" id="ARBA00004173"/>
    </source>
</evidence>
<keyword evidence="10" id="KW-1185">Reference proteome</keyword>
<dbReference type="RefSeq" id="XP_040734330.1">
    <property type="nucleotide sequence ID" value="XM_040878344.1"/>
</dbReference>
<dbReference type="PANTHER" id="PTHR48182:SF2">
    <property type="entry name" value="PROTEIN SERAC1"/>
    <property type="match status" value="1"/>
</dbReference>
<evidence type="ECO:0000256" key="5">
    <source>
        <dbReference type="ARBA" id="ARBA00022824"/>
    </source>
</evidence>
<keyword evidence="6" id="KW-0496">Mitochondrion</keyword>
<dbReference type="GO" id="GO:0005739">
    <property type="term" value="C:mitochondrion"/>
    <property type="evidence" value="ECO:0007669"/>
    <property type="project" value="UniProtKB-SubCell"/>
</dbReference>
<comment type="caution">
    <text evidence="9">The sequence shown here is derived from an EMBL/GenBank/DDBJ whole genome shotgun (WGS) entry which is preliminary data.</text>
</comment>
<evidence type="ECO:0000256" key="7">
    <source>
        <dbReference type="ARBA" id="ARBA00023136"/>
    </source>
</evidence>
<evidence type="ECO:0000256" key="3">
    <source>
        <dbReference type="ARBA" id="ARBA00004370"/>
    </source>
</evidence>
<dbReference type="Gene3D" id="3.40.50.1820">
    <property type="entry name" value="alpha/beta hydrolase"/>
    <property type="match status" value="1"/>
</dbReference>
<accession>A0A364L209</accession>
<dbReference type="InterPro" id="IPR029058">
    <property type="entry name" value="AB_hydrolase_fold"/>
</dbReference>
<comment type="similarity">
    <text evidence="4">Belongs to the putative lipase ROG1 family.</text>
</comment>
<proteinExistence type="inferred from homology"/>
<evidence type="ECO:0000256" key="6">
    <source>
        <dbReference type="ARBA" id="ARBA00023128"/>
    </source>
</evidence>
<dbReference type="GO" id="GO:0016020">
    <property type="term" value="C:membrane"/>
    <property type="evidence" value="ECO:0007669"/>
    <property type="project" value="UniProtKB-SubCell"/>
</dbReference>
<gene>
    <name evidence="9" type="ORF">BHQ10_005826</name>
</gene>